<dbReference type="EMBL" id="ML210165">
    <property type="protein sequence ID" value="TFK27321.1"/>
    <property type="molecule type" value="Genomic_DNA"/>
</dbReference>
<evidence type="ECO:0000313" key="3">
    <source>
        <dbReference type="Proteomes" id="UP000307440"/>
    </source>
</evidence>
<keyword evidence="1" id="KW-0732">Signal</keyword>
<keyword evidence="3" id="KW-1185">Reference proteome</keyword>
<reference evidence="2 3" key="1">
    <citation type="journal article" date="2019" name="Nat. Ecol. Evol.">
        <title>Megaphylogeny resolves global patterns of mushroom evolution.</title>
        <authorList>
            <person name="Varga T."/>
            <person name="Krizsan K."/>
            <person name="Foldi C."/>
            <person name="Dima B."/>
            <person name="Sanchez-Garcia M."/>
            <person name="Sanchez-Ramirez S."/>
            <person name="Szollosi G.J."/>
            <person name="Szarkandi J.G."/>
            <person name="Papp V."/>
            <person name="Albert L."/>
            <person name="Andreopoulos W."/>
            <person name="Angelini C."/>
            <person name="Antonin V."/>
            <person name="Barry K.W."/>
            <person name="Bougher N.L."/>
            <person name="Buchanan P."/>
            <person name="Buyck B."/>
            <person name="Bense V."/>
            <person name="Catcheside P."/>
            <person name="Chovatia M."/>
            <person name="Cooper J."/>
            <person name="Damon W."/>
            <person name="Desjardin D."/>
            <person name="Finy P."/>
            <person name="Geml J."/>
            <person name="Haridas S."/>
            <person name="Hughes K."/>
            <person name="Justo A."/>
            <person name="Karasinski D."/>
            <person name="Kautmanova I."/>
            <person name="Kiss B."/>
            <person name="Kocsube S."/>
            <person name="Kotiranta H."/>
            <person name="LaButti K.M."/>
            <person name="Lechner B.E."/>
            <person name="Liimatainen K."/>
            <person name="Lipzen A."/>
            <person name="Lukacs Z."/>
            <person name="Mihaltcheva S."/>
            <person name="Morgado L.N."/>
            <person name="Niskanen T."/>
            <person name="Noordeloos M.E."/>
            <person name="Ohm R.A."/>
            <person name="Ortiz-Santana B."/>
            <person name="Ovrebo C."/>
            <person name="Racz N."/>
            <person name="Riley R."/>
            <person name="Savchenko A."/>
            <person name="Shiryaev A."/>
            <person name="Soop K."/>
            <person name="Spirin V."/>
            <person name="Szebenyi C."/>
            <person name="Tomsovsky M."/>
            <person name="Tulloss R.E."/>
            <person name="Uehling J."/>
            <person name="Grigoriev I.V."/>
            <person name="Vagvolgyi C."/>
            <person name="Papp T."/>
            <person name="Martin F.M."/>
            <person name="Miettinen O."/>
            <person name="Hibbett D.S."/>
            <person name="Nagy L.G."/>
        </authorList>
    </citation>
    <scope>NUCLEOTIDE SEQUENCE [LARGE SCALE GENOMIC DNA]</scope>
    <source>
        <strain evidence="2 3">CBS 121175</strain>
    </source>
</reference>
<name>A0A5C3LFN4_COPMA</name>
<evidence type="ECO:0000313" key="2">
    <source>
        <dbReference type="EMBL" id="TFK27321.1"/>
    </source>
</evidence>
<dbReference type="AlphaFoldDB" id="A0A5C3LFN4"/>
<evidence type="ECO:0000256" key="1">
    <source>
        <dbReference type="SAM" id="SignalP"/>
    </source>
</evidence>
<organism evidence="2 3">
    <name type="scientific">Coprinopsis marcescibilis</name>
    <name type="common">Agaric fungus</name>
    <name type="synonym">Psathyrella marcescibilis</name>
    <dbReference type="NCBI Taxonomy" id="230819"/>
    <lineage>
        <taxon>Eukaryota</taxon>
        <taxon>Fungi</taxon>
        <taxon>Dikarya</taxon>
        <taxon>Basidiomycota</taxon>
        <taxon>Agaricomycotina</taxon>
        <taxon>Agaricomycetes</taxon>
        <taxon>Agaricomycetidae</taxon>
        <taxon>Agaricales</taxon>
        <taxon>Agaricineae</taxon>
        <taxon>Psathyrellaceae</taxon>
        <taxon>Coprinopsis</taxon>
    </lineage>
</organism>
<accession>A0A5C3LFN4</accession>
<gene>
    <name evidence="2" type="ORF">FA15DRAFT_666374</name>
</gene>
<protein>
    <submittedName>
        <fullName evidence="2">Uncharacterized protein</fullName>
    </submittedName>
</protein>
<proteinExistence type="predicted"/>
<sequence>MQFLNTLGLLMLAIPLNVLAGLHIPRNSRHVEIAKRAEGHISLHRRFDNSKWTWYEPESMGGM</sequence>
<dbReference type="Proteomes" id="UP000307440">
    <property type="component" value="Unassembled WGS sequence"/>
</dbReference>
<feature type="chain" id="PRO_5022706754" evidence="1">
    <location>
        <begin position="21"/>
        <end position="63"/>
    </location>
</feature>
<feature type="signal peptide" evidence="1">
    <location>
        <begin position="1"/>
        <end position="20"/>
    </location>
</feature>